<evidence type="ECO:0000259" key="19">
    <source>
        <dbReference type="SMART" id="SM00482"/>
    </source>
</evidence>
<evidence type="ECO:0000256" key="15">
    <source>
        <dbReference type="NCBIfam" id="TIGR00593"/>
    </source>
</evidence>
<keyword evidence="6 16" id="KW-0235">DNA replication</keyword>
<organism evidence="20 21">
    <name type="scientific">Actinomycetospora atypica</name>
    <dbReference type="NCBI Taxonomy" id="1290095"/>
    <lineage>
        <taxon>Bacteria</taxon>
        <taxon>Bacillati</taxon>
        <taxon>Actinomycetota</taxon>
        <taxon>Actinomycetes</taxon>
        <taxon>Pseudonocardiales</taxon>
        <taxon>Pseudonocardiaceae</taxon>
        <taxon>Actinomycetospora</taxon>
    </lineage>
</organism>
<evidence type="ECO:0000313" key="21">
    <source>
        <dbReference type="Proteomes" id="UP001595947"/>
    </source>
</evidence>
<dbReference type="Gene3D" id="1.10.150.20">
    <property type="entry name" value="5' to 3' exonuclease, C-terminal subdomain"/>
    <property type="match status" value="2"/>
</dbReference>
<dbReference type="EC" id="2.7.7.7" evidence="2 15"/>
<evidence type="ECO:0000256" key="6">
    <source>
        <dbReference type="ARBA" id="ARBA00022705"/>
    </source>
</evidence>
<gene>
    <name evidence="16 20" type="primary">polA</name>
    <name evidence="20" type="ORF">ACFPBZ_12700</name>
</gene>
<dbReference type="InterPro" id="IPR020046">
    <property type="entry name" value="5-3_exonucl_a-hlix_arch_N"/>
</dbReference>
<keyword evidence="5 16" id="KW-0548">Nucleotidyltransferase</keyword>
<comment type="similarity">
    <text evidence="1 16">Belongs to the DNA polymerase type-A family.</text>
</comment>
<dbReference type="CDD" id="cd09859">
    <property type="entry name" value="PIN_53EXO"/>
    <property type="match status" value="1"/>
</dbReference>
<name>A0ABV9YLU6_9PSEU</name>
<evidence type="ECO:0000256" key="4">
    <source>
        <dbReference type="ARBA" id="ARBA00022679"/>
    </source>
</evidence>
<keyword evidence="11 16" id="KW-0239">DNA-directed DNA polymerase</keyword>
<dbReference type="CDD" id="cd08637">
    <property type="entry name" value="DNA_pol_A_pol_I_C"/>
    <property type="match status" value="1"/>
</dbReference>
<dbReference type="NCBIfam" id="NF004397">
    <property type="entry name" value="PRK05755.1"/>
    <property type="match status" value="1"/>
</dbReference>
<accession>A0ABV9YLU6</accession>
<dbReference type="InterPro" id="IPR001098">
    <property type="entry name" value="DNA-dir_DNA_pol_A_palm_dom"/>
</dbReference>
<dbReference type="EMBL" id="JBHSIV010000011">
    <property type="protein sequence ID" value="MFC5063069.1"/>
    <property type="molecule type" value="Genomic_DNA"/>
</dbReference>
<keyword evidence="13 16" id="KW-0234">DNA repair</keyword>
<evidence type="ECO:0000256" key="7">
    <source>
        <dbReference type="ARBA" id="ARBA00022722"/>
    </source>
</evidence>
<evidence type="ECO:0000256" key="10">
    <source>
        <dbReference type="ARBA" id="ARBA00022839"/>
    </source>
</evidence>
<dbReference type="SMART" id="SM00474">
    <property type="entry name" value="35EXOc"/>
    <property type="match status" value="1"/>
</dbReference>
<feature type="domain" description="3'-5' exonuclease" evidence="17">
    <location>
        <begin position="322"/>
        <end position="504"/>
    </location>
</feature>
<dbReference type="Proteomes" id="UP001595947">
    <property type="component" value="Unassembled WGS sequence"/>
</dbReference>
<evidence type="ECO:0000256" key="2">
    <source>
        <dbReference type="ARBA" id="ARBA00012417"/>
    </source>
</evidence>
<reference evidence="21" key="1">
    <citation type="journal article" date="2019" name="Int. J. Syst. Evol. Microbiol.">
        <title>The Global Catalogue of Microorganisms (GCM) 10K type strain sequencing project: providing services to taxonomists for standard genome sequencing and annotation.</title>
        <authorList>
            <consortium name="The Broad Institute Genomics Platform"/>
            <consortium name="The Broad Institute Genome Sequencing Center for Infectious Disease"/>
            <person name="Wu L."/>
            <person name="Ma J."/>
        </authorList>
    </citation>
    <scope>NUCLEOTIDE SEQUENCE [LARGE SCALE GENOMIC DNA]</scope>
    <source>
        <strain evidence="21">CGMCC 4.7093</strain>
    </source>
</reference>
<keyword evidence="4 16" id="KW-0808">Transferase</keyword>
<dbReference type="SUPFAM" id="SSF56672">
    <property type="entry name" value="DNA/RNA polymerases"/>
    <property type="match status" value="1"/>
</dbReference>
<dbReference type="NCBIfam" id="TIGR00593">
    <property type="entry name" value="pola"/>
    <property type="match status" value="1"/>
</dbReference>
<dbReference type="InterPro" id="IPR054690">
    <property type="entry name" value="DNA_polI_exonuclease"/>
</dbReference>
<keyword evidence="9" id="KW-0378">Hydrolase</keyword>
<dbReference type="InterPro" id="IPR008918">
    <property type="entry name" value="HhH2"/>
</dbReference>
<evidence type="ECO:0000256" key="5">
    <source>
        <dbReference type="ARBA" id="ARBA00022695"/>
    </source>
</evidence>
<proteinExistence type="inferred from homology"/>
<dbReference type="SMART" id="SM00482">
    <property type="entry name" value="POLAc"/>
    <property type="match status" value="1"/>
</dbReference>
<dbReference type="Pfam" id="PF02739">
    <property type="entry name" value="5_3_exonuc_N"/>
    <property type="match status" value="1"/>
</dbReference>
<dbReference type="InterPro" id="IPR036397">
    <property type="entry name" value="RNaseH_sf"/>
</dbReference>
<dbReference type="InterPro" id="IPR043502">
    <property type="entry name" value="DNA/RNA_pol_sf"/>
</dbReference>
<dbReference type="InterPro" id="IPR002562">
    <property type="entry name" value="3'-5'_exonuclease_dom"/>
</dbReference>
<evidence type="ECO:0000256" key="12">
    <source>
        <dbReference type="ARBA" id="ARBA00023125"/>
    </source>
</evidence>
<evidence type="ECO:0000259" key="18">
    <source>
        <dbReference type="SMART" id="SM00475"/>
    </source>
</evidence>
<dbReference type="Pfam" id="PF00476">
    <property type="entry name" value="DNA_pol_A"/>
    <property type="match status" value="1"/>
</dbReference>
<dbReference type="SUPFAM" id="SSF47807">
    <property type="entry name" value="5' to 3' exonuclease, C-terminal subdomain"/>
    <property type="match status" value="1"/>
</dbReference>
<dbReference type="InterPro" id="IPR020045">
    <property type="entry name" value="DNA_polI_H3TH"/>
</dbReference>
<dbReference type="SUPFAM" id="SSF53098">
    <property type="entry name" value="Ribonuclease H-like"/>
    <property type="match status" value="1"/>
</dbReference>
<dbReference type="InterPro" id="IPR012337">
    <property type="entry name" value="RNaseH-like_sf"/>
</dbReference>
<dbReference type="InterPro" id="IPR036279">
    <property type="entry name" value="5-3_exonuclease_C_sf"/>
</dbReference>
<dbReference type="InterPro" id="IPR018320">
    <property type="entry name" value="DNA_polymerase_1"/>
</dbReference>
<evidence type="ECO:0000256" key="13">
    <source>
        <dbReference type="ARBA" id="ARBA00023204"/>
    </source>
</evidence>
<dbReference type="Pfam" id="PF22619">
    <property type="entry name" value="DNA_polI_exo1"/>
    <property type="match status" value="1"/>
</dbReference>
<keyword evidence="12 16" id="KW-0238">DNA-binding</keyword>
<dbReference type="SUPFAM" id="SSF88723">
    <property type="entry name" value="PIN domain-like"/>
    <property type="match status" value="1"/>
</dbReference>
<evidence type="ECO:0000256" key="3">
    <source>
        <dbReference type="ARBA" id="ARBA00020311"/>
    </source>
</evidence>
<dbReference type="PRINTS" id="PR00868">
    <property type="entry name" value="DNAPOLI"/>
</dbReference>
<keyword evidence="21" id="KW-1185">Reference proteome</keyword>
<dbReference type="Gene3D" id="1.20.1060.10">
    <property type="entry name" value="Taq DNA Polymerase, Chain T, domain 4"/>
    <property type="match status" value="1"/>
</dbReference>
<dbReference type="InterPro" id="IPR029060">
    <property type="entry name" value="PIN-like_dom_sf"/>
</dbReference>
<feature type="domain" description="DNA-directed DNA polymerase family A palm" evidence="19">
    <location>
        <begin position="671"/>
        <end position="883"/>
    </location>
</feature>
<dbReference type="CDD" id="cd06140">
    <property type="entry name" value="DNA_polA_I_Bacillus_like_exo"/>
    <property type="match status" value="1"/>
</dbReference>
<dbReference type="InterPro" id="IPR002421">
    <property type="entry name" value="5-3_exonuclease"/>
</dbReference>
<keyword evidence="10" id="KW-0269">Exonuclease</keyword>
<evidence type="ECO:0000259" key="17">
    <source>
        <dbReference type="SMART" id="SM00474"/>
    </source>
</evidence>
<keyword evidence="8 16" id="KW-0227">DNA damage</keyword>
<dbReference type="Gene3D" id="3.30.420.10">
    <property type="entry name" value="Ribonuclease H-like superfamily/Ribonuclease H"/>
    <property type="match status" value="1"/>
</dbReference>
<dbReference type="PANTHER" id="PTHR10133:SF27">
    <property type="entry name" value="DNA POLYMERASE NU"/>
    <property type="match status" value="1"/>
</dbReference>
<dbReference type="PANTHER" id="PTHR10133">
    <property type="entry name" value="DNA POLYMERASE I"/>
    <property type="match status" value="1"/>
</dbReference>
<dbReference type="Gene3D" id="3.30.70.370">
    <property type="match status" value="1"/>
</dbReference>
<evidence type="ECO:0000256" key="1">
    <source>
        <dbReference type="ARBA" id="ARBA00007705"/>
    </source>
</evidence>
<dbReference type="Pfam" id="PF01367">
    <property type="entry name" value="5_3_exonuc"/>
    <property type="match status" value="1"/>
</dbReference>
<dbReference type="RefSeq" id="WP_378036413.1">
    <property type="nucleotide sequence ID" value="NZ_JBHSIV010000011.1"/>
</dbReference>
<comment type="catalytic activity">
    <reaction evidence="14 16">
        <text>DNA(n) + a 2'-deoxyribonucleoside 5'-triphosphate = DNA(n+1) + diphosphate</text>
        <dbReference type="Rhea" id="RHEA:22508"/>
        <dbReference type="Rhea" id="RHEA-COMP:17339"/>
        <dbReference type="Rhea" id="RHEA-COMP:17340"/>
        <dbReference type="ChEBI" id="CHEBI:33019"/>
        <dbReference type="ChEBI" id="CHEBI:61560"/>
        <dbReference type="ChEBI" id="CHEBI:173112"/>
        <dbReference type="EC" id="2.7.7.7"/>
    </reaction>
</comment>
<evidence type="ECO:0000256" key="8">
    <source>
        <dbReference type="ARBA" id="ARBA00022763"/>
    </source>
</evidence>
<dbReference type="CDD" id="cd09898">
    <property type="entry name" value="H3TH_53EXO"/>
    <property type="match status" value="1"/>
</dbReference>
<evidence type="ECO:0000256" key="14">
    <source>
        <dbReference type="ARBA" id="ARBA00049244"/>
    </source>
</evidence>
<dbReference type="GO" id="GO:0003887">
    <property type="term" value="F:DNA-directed DNA polymerase activity"/>
    <property type="evidence" value="ECO:0007669"/>
    <property type="project" value="UniProtKB-EC"/>
</dbReference>
<dbReference type="InterPro" id="IPR002298">
    <property type="entry name" value="DNA_polymerase_A"/>
</dbReference>
<feature type="domain" description="5'-3' exonuclease" evidence="18">
    <location>
        <begin position="21"/>
        <end position="281"/>
    </location>
</feature>
<keyword evidence="7" id="KW-0540">Nuclease</keyword>
<comment type="caution">
    <text evidence="20">The sequence shown here is derived from an EMBL/GenBank/DDBJ whole genome shotgun (WGS) entry which is preliminary data.</text>
</comment>
<evidence type="ECO:0000256" key="11">
    <source>
        <dbReference type="ARBA" id="ARBA00022932"/>
    </source>
</evidence>
<evidence type="ECO:0000256" key="9">
    <source>
        <dbReference type="ARBA" id="ARBA00022801"/>
    </source>
</evidence>
<evidence type="ECO:0000256" key="16">
    <source>
        <dbReference type="RuleBase" id="RU004460"/>
    </source>
</evidence>
<sequence length="920" mass="100564">MAGTKTAEKAKTTPGDAAGGARLLLLDGHSLAYRAFFALPVENFTTTSGQKTNAVYGFTSMLINLLRDEAPTHVCVAFDVSRQSFRTETFAAYKANRSATPDEFRGQVELIKEILAVLNITVVAREGYEADDVIATLTTQATAEGMQVAICTGDRDAFQLVTDQVTVLYPRKGVSDLARYTPEAVLERYTLTPEQYPDFAALRGDPSDNLPNIPGVGEKTAQKWVREFGSLDALVERVDEVRGKAGDALRENLSSVVLNRQLTELVRDVELDVRPADLDVRSWDRDAVHRLFDELEFRVLRERLFSTLKAAEPEADEGFEVRGAALEPGAVAAWLDAHARDGRRSGLGFRGTWSHGTGDLEGVAIAAADGETTYVDVRAVTPEDETALADWLADPELPKAGHEIKGPSHAVRARGWRLGGVTSDTALAAYLARPGERSFDLADLALRYLHRELRVEEPGTESAGGDQLTLDGGEEEADATLAQTEMLRARAVADLAVKLDDDLAELGGTALLTDLELPLLAVLADLEAAGVAVDVSALQDLESQFGARVQAAAQSAYDVIGKEINLGSPKQLQVVLFDELQMPKTKRTKTGYTTDADALQTLNESTPHPFLEHLLEHRDATRLRVTVKGLLESLSDDGRIHTTFNQTIARTGRLSSTEPNLQNIPVRTEAGRRIRDTFVVGADSVDGPYAELMTADYAQIEMRIMAHLSVDAELIESFKSGEDFHSVTAAKVFGVSEDAVSTAQRAKIKAMNYGLAYGLSAYGLSAQLRTSTEEAKELMEDYFARFGGVRDYLFQVVDQARKDGYTSSILGRRRYLPDLTSDNRQRREMAERMALNAPIQGSAADIVKVAMLGVHAALREEGLRSRMLLQVHDELVLELAPGEREQVTELVRREMGAAFELDVPLEVSVGYGRSWDQAAH</sequence>
<dbReference type="SMART" id="SM00475">
    <property type="entry name" value="53EXOc"/>
    <property type="match status" value="1"/>
</dbReference>
<evidence type="ECO:0000313" key="20">
    <source>
        <dbReference type="EMBL" id="MFC5063069.1"/>
    </source>
</evidence>
<dbReference type="SMART" id="SM00279">
    <property type="entry name" value="HhH2"/>
    <property type="match status" value="1"/>
</dbReference>
<protein>
    <recommendedName>
        <fullName evidence="3 15">DNA polymerase I</fullName>
        <ecNumber evidence="2 15">2.7.7.7</ecNumber>
    </recommendedName>
</protein>
<dbReference type="Gene3D" id="3.40.50.1010">
    <property type="entry name" value="5'-nuclease"/>
    <property type="match status" value="1"/>
</dbReference>